<gene>
    <name evidence="2" type="ORF">C8Z91_25155</name>
</gene>
<sequence length="385" mass="43684">MILINKYGKRSQSLIAMLLLLFLGGVLIVNLFKPSTSFSEAENRSLEQLPQLTLHSLVSGKFTSGFEKYISDQFMARDFWIGVKSDADRAMGKKESNGVYLGKDGYLIQKFAPPADGDMEMKVNAIHSLAKAAPGLRMFVMLVPTAASVLADKLPDYAPAGEELAYLDQVRRSLHRDIRFVDVYPALHAQREPSVYYKTDHHWTTRGAFYAYQELSKRMGLVPKKEEDFTIRTVTDEFYGSLYSKSGFRYVAPDSIDLYMPKAGGSCTVEYVEEGQISNSMYAMDNLGKKDKYTVFFDGNHSFIRITTGLRDGTKLLVVKDSYANSLIPFLTPHFSEIYVVDPRYYENDLKTLIQERQIRDVLLLYNANTFFEDPSLNRLAEPAE</sequence>
<dbReference type="AlphaFoldDB" id="A0A2T6FXM8"/>
<accession>A0A2T6FXM8</accession>
<evidence type="ECO:0000313" key="2">
    <source>
        <dbReference type="EMBL" id="PUA36665.1"/>
    </source>
</evidence>
<keyword evidence="1" id="KW-0472">Membrane</keyword>
<dbReference type="Pfam" id="PF14286">
    <property type="entry name" value="DHHW"/>
    <property type="match status" value="1"/>
</dbReference>
<reference evidence="2 3" key="1">
    <citation type="submission" date="2018-03" db="EMBL/GenBank/DDBJ databases">
        <title>Genome sequence of Paenibacillus elgii strain AC13 an antimicrobial compound producing bacteria.</title>
        <authorList>
            <person name="Kurokawa A.S."/>
            <person name="Araujo J.F."/>
            <person name="Costa R.A."/>
            <person name="Ortega D.B."/>
            <person name="Pires A.S."/>
            <person name="Pappas G.J.Jr."/>
            <person name="Franco O.L."/>
            <person name="Barreto C."/>
            <person name="Magalhaes B.S."/>
            <person name="Kruger R.H."/>
        </authorList>
    </citation>
    <scope>NUCLEOTIDE SEQUENCE [LARGE SCALE GENOMIC DNA]</scope>
    <source>
        <strain evidence="2 3">AC13</strain>
    </source>
</reference>
<name>A0A2T6FXM8_9BACL</name>
<evidence type="ECO:0000313" key="3">
    <source>
        <dbReference type="Proteomes" id="UP000244184"/>
    </source>
</evidence>
<evidence type="ECO:0000256" key="1">
    <source>
        <dbReference type="SAM" id="Phobius"/>
    </source>
</evidence>
<protein>
    <recommendedName>
        <fullName evidence="4">AlgX/AlgJ SGNH hydrolase-like domain-containing protein</fullName>
    </recommendedName>
</protein>
<comment type="caution">
    <text evidence="2">The sequence shown here is derived from an EMBL/GenBank/DDBJ whole genome shotgun (WGS) entry which is preliminary data.</text>
</comment>
<dbReference type="InterPro" id="IPR025945">
    <property type="entry name" value="DHHW"/>
</dbReference>
<evidence type="ECO:0008006" key="4">
    <source>
        <dbReference type="Google" id="ProtNLM"/>
    </source>
</evidence>
<proteinExistence type="predicted"/>
<keyword evidence="1" id="KW-1133">Transmembrane helix</keyword>
<feature type="transmembrane region" description="Helical" evidence="1">
    <location>
        <begin position="12"/>
        <end position="32"/>
    </location>
</feature>
<keyword evidence="1" id="KW-0812">Transmembrane</keyword>
<organism evidence="2 3">
    <name type="scientific">Paenibacillus elgii</name>
    <dbReference type="NCBI Taxonomy" id="189691"/>
    <lineage>
        <taxon>Bacteria</taxon>
        <taxon>Bacillati</taxon>
        <taxon>Bacillota</taxon>
        <taxon>Bacilli</taxon>
        <taxon>Bacillales</taxon>
        <taxon>Paenibacillaceae</taxon>
        <taxon>Paenibacillus</taxon>
    </lineage>
</organism>
<dbReference type="EMBL" id="PYHP01000069">
    <property type="protein sequence ID" value="PUA36665.1"/>
    <property type="molecule type" value="Genomic_DNA"/>
</dbReference>
<dbReference type="Proteomes" id="UP000244184">
    <property type="component" value="Unassembled WGS sequence"/>
</dbReference>